<dbReference type="PANTHER" id="PTHR33529:SF6">
    <property type="entry name" value="YJGP_YJGQ FAMILY PERMEASE"/>
    <property type="match status" value="1"/>
</dbReference>
<feature type="transmembrane region" description="Helical" evidence="6">
    <location>
        <begin position="313"/>
        <end position="333"/>
    </location>
</feature>
<organism evidence="7 8">
    <name type="scientific">Aporhodopirellula rubra</name>
    <dbReference type="NCBI Taxonomy" id="980271"/>
    <lineage>
        <taxon>Bacteria</taxon>
        <taxon>Pseudomonadati</taxon>
        <taxon>Planctomycetota</taxon>
        <taxon>Planctomycetia</taxon>
        <taxon>Pirellulales</taxon>
        <taxon>Pirellulaceae</taxon>
        <taxon>Aporhodopirellula</taxon>
    </lineage>
</organism>
<feature type="transmembrane region" description="Helical" evidence="6">
    <location>
        <begin position="55"/>
        <end position="78"/>
    </location>
</feature>
<reference evidence="7 8" key="1">
    <citation type="submission" date="2020-08" db="EMBL/GenBank/DDBJ databases">
        <title>Genomic Encyclopedia of Type Strains, Phase III (KMG-III): the genomes of soil and plant-associated and newly described type strains.</title>
        <authorList>
            <person name="Whitman W."/>
        </authorList>
    </citation>
    <scope>NUCLEOTIDE SEQUENCE [LARGE SCALE GENOMIC DNA]</scope>
    <source>
        <strain evidence="7 8">CECT 8075</strain>
    </source>
</reference>
<evidence type="ECO:0000256" key="1">
    <source>
        <dbReference type="ARBA" id="ARBA00004651"/>
    </source>
</evidence>
<proteinExistence type="predicted"/>
<feature type="transmembrane region" description="Helical" evidence="6">
    <location>
        <begin position="339"/>
        <end position="361"/>
    </location>
</feature>
<keyword evidence="4 6" id="KW-1133">Transmembrane helix</keyword>
<evidence type="ECO:0000256" key="4">
    <source>
        <dbReference type="ARBA" id="ARBA00022989"/>
    </source>
</evidence>
<dbReference type="GO" id="GO:0015920">
    <property type="term" value="P:lipopolysaccharide transport"/>
    <property type="evidence" value="ECO:0007669"/>
    <property type="project" value="TreeGrafter"/>
</dbReference>
<comment type="subcellular location">
    <subcellularLocation>
        <location evidence="1">Cell membrane</location>
        <topology evidence="1">Multi-pass membrane protein</topology>
    </subcellularLocation>
</comment>
<dbReference type="Pfam" id="PF03739">
    <property type="entry name" value="LptF_LptG"/>
    <property type="match status" value="1"/>
</dbReference>
<dbReference type="Proteomes" id="UP000536179">
    <property type="component" value="Unassembled WGS sequence"/>
</dbReference>
<feature type="transmembrane region" description="Helical" evidence="6">
    <location>
        <begin position="373"/>
        <end position="393"/>
    </location>
</feature>
<evidence type="ECO:0000256" key="2">
    <source>
        <dbReference type="ARBA" id="ARBA00022475"/>
    </source>
</evidence>
<evidence type="ECO:0000256" key="6">
    <source>
        <dbReference type="SAM" id="Phobius"/>
    </source>
</evidence>
<keyword evidence="3 6" id="KW-0812">Transmembrane</keyword>
<dbReference type="EMBL" id="JACHXU010000016">
    <property type="protein sequence ID" value="MBB3208484.1"/>
    <property type="molecule type" value="Genomic_DNA"/>
</dbReference>
<evidence type="ECO:0000313" key="8">
    <source>
        <dbReference type="Proteomes" id="UP000536179"/>
    </source>
</evidence>
<dbReference type="InterPro" id="IPR005495">
    <property type="entry name" value="LptG/LptF_permease"/>
</dbReference>
<protein>
    <submittedName>
        <fullName evidence="7">Lipopolysaccharide export system permease protein</fullName>
    </submittedName>
</protein>
<accession>A0A7W5E1J7</accession>
<dbReference type="GO" id="GO:0043190">
    <property type="term" value="C:ATP-binding cassette (ABC) transporter complex"/>
    <property type="evidence" value="ECO:0007669"/>
    <property type="project" value="TreeGrafter"/>
</dbReference>
<dbReference type="AlphaFoldDB" id="A0A7W5E1J7"/>
<evidence type="ECO:0000313" key="7">
    <source>
        <dbReference type="EMBL" id="MBB3208484.1"/>
    </source>
</evidence>
<dbReference type="RefSeq" id="WP_184306667.1">
    <property type="nucleotide sequence ID" value="NZ_JACHXU010000016.1"/>
</dbReference>
<keyword evidence="8" id="KW-1185">Reference proteome</keyword>
<gene>
    <name evidence="7" type="ORF">FHS27_004313</name>
</gene>
<evidence type="ECO:0000256" key="5">
    <source>
        <dbReference type="ARBA" id="ARBA00023136"/>
    </source>
</evidence>
<name>A0A7W5E1J7_9BACT</name>
<evidence type="ECO:0000256" key="3">
    <source>
        <dbReference type="ARBA" id="ARBA00022692"/>
    </source>
</evidence>
<keyword evidence="2" id="KW-1003">Cell membrane</keyword>
<dbReference type="PANTHER" id="PTHR33529">
    <property type="entry name" value="SLR0882 PROTEIN-RELATED"/>
    <property type="match status" value="1"/>
</dbReference>
<keyword evidence="5 6" id="KW-0472">Membrane</keyword>
<feature type="transmembrane region" description="Helical" evidence="6">
    <location>
        <begin position="13"/>
        <end position="34"/>
    </location>
</feature>
<comment type="caution">
    <text evidence="7">The sequence shown here is derived from an EMBL/GenBank/DDBJ whole genome shotgun (WGS) entry which is preliminary data.</text>
</comment>
<sequence length="397" mass="43528">MLTKLQRLIARDMLVVFVVSLFVITMLVMFIGVAREAINQGLGIMGVVRLIPFSIPNALSLAVPGTALFSVCSVYGRMSADNEFVTMQSVGISLFPSMVPAIVLMTGLSIATVGLINLAFTWGFHGVRSVVLSSVETIAYTQLERERSFQHANFSISVRDVRGRDLIEPRIKIRRTGAAPIHITARTAQLAYRSDDDSLQLTISDGRAEVGGTASFAFPDTFVHSIPLGLEPNLDLLTAHPSHMAMGDLPTASSRQTDDIRRRENALAVHTGFSILTSRTDDIGKPCAVARLADIAQSRQRCHRLDTEMHRRWASGFTCLAMSLVGIPLAIRMKAADTMTSFGVVFLPTVLIYYPIFALTLDMAKDGRIAPQGVWITNLLFVVVSIMMMRNLIYKPA</sequence>